<accession>G7YTR4</accession>
<proteinExistence type="predicted"/>
<dbReference type="EMBL" id="DF144227">
    <property type="protein sequence ID" value="GAA56344.1"/>
    <property type="molecule type" value="Genomic_DNA"/>
</dbReference>
<gene>
    <name evidence="1" type="ORF">CLF_110673</name>
</gene>
<organism evidence="1 2">
    <name type="scientific">Clonorchis sinensis</name>
    <name type="common">Chinese liver fluke</name>
    <dbReference type="NCBI Taxonomy" id="79923"/>
    <lineage>
        <taxon>Eukaryota</taxon>
        <taxon>Metazoa</taxon>
        <taxon>Spiralia</taxon>
        <taxon>Lophotrochozoa</taxon>
        <taxon>Platyhelminthes</taxon>
        <taxon>Trematoda</taxon>
        <taxon>Digenea</taxon>
        <taxon>Opisthorchiida</taxon>
        <taxon>Opisthorchiata</taxon>
        <taxon>Opisthorchiidae</taxon>
        <taxon>Clonorchis</taxon>
    </lineage>
</organism>
<reference evidence="1" key="1">
    <citation type="journal article" date="2011" name="Genome Biol.">
        <title>The draft genome of the carcinogenic human liver fluke Clonorchis sinensis.</title>
        <authorList>
            <person name="Wang X."/>
            <person name="Chen W."/>
            <person name="Huang Y."/>
            <person name="Sun J."/>
            <person name="Men J."/>
            <person name="Liu H."/>
            <person name="Luo F."/>
            <person name="Guo L."/>
            <person name="Lv X."/>
            <person name="Deng C."/>
            <person name="Zhou C."/>
            <person name="Fan Y."/>
            <person name="Li X."/>
            <person name="Huang L."/>
            <person name="Hu Y."/>
            <person name="Liang C."/>
            <person name="Hu X."/>
            <person name="Xu J."/>
            <person name="Yu X."/>
        </authorList>
    </citation>
    <scope>NUCLEOTIDE SEQUENCE [LARGE SCALE GENOMIC DNA]</scope>
    <source>
        <strain evidence="1">Henan</strain>
    </source>
</reference>
<reference key="2">
    <citation type="submission" date="2011-10" db="EMBL/GenBank/DDBJ databases">
        <title>The genome and transcriptome sequence of Clonorchis sinensis provide insights into the carcinogenic liver fluke.</title>
        <authorList>
            <person name="Wang X."/>
            <person name="Huang Y."/>
            <person name="Chen W."/>
            <person name="Liu H."/>
            <person name="Guo L."/>
            <person name="Chen Y."/>
            <person name="Luo F."/>
            <person name="Zhou W."/>
            <person name="Sun J."/>
            <person name="Mao Q."/>
            <person name="Liang P."/>
            <person name="Zhou C."/>
            <person name="Tian Y."/>
            <person name="Men J."/>
            <person name="Lv X."/>
            <person name="Huang L."/>
            <person name="Zhou J."/>
            <person name="Hu Y."/>
            <person name="Li R."/>
            <person name="Zhang F."/>
            <person name="Lei H."/>
            <person name="Li X."/>
            <person name="Hu X."/>
            <person name="Liang C."/>
            <person name="Xu J."/>
            <person name="Wu Z."/>
            <person name="Yu X."/>
        </authorList>
    </citation>
    <scope>NUCLEOTIDE SEQUENCE</scope>
    <source>
        <strain>Henan</strain>
    </source>
</reference>
<keyword evidence="1" id="KW-0830">Ubiquinone</keyword>
<sequence length="121" mass="13174">MYEHKHTAYHLQVNRQFAEKLIAEVPPIPCTEHIVSCDGGGGLGALAVSQSTYNHDTTNNALMPNRPSHAVTNQVAFVAAGRLGTERVLLLNSQSVTFSTVPNVKKPTTVRANRKIVLQDI</sequence>
<evidence type="ECO:0000313" key="2">
    <source>
        <dbReference type="Proteomes" id="UP000008909"/>
    </source>
</evidence>
<protein>
    <submittedName>
        <fullName evidence="1">NADH dehydrogenase (Ubiquinone) Fe-S protein 6</fullName>
    </submittedName>
</protein>
<name>G7YTR4_CLOSI</name>
<dbReference type="AlphaFoldDB" id="G7YTR4"/>
<evidence type="ECO:0000313" key="1">
    <source>
        <dbReference type="EMBL" id="GAA56344.1"/>
    </source>
</evidence>
<keyword evidence="2" id="KW-1185">Reference proteome</keyword>
<dbReference type="Proteomes" id="UP000008909">
    <property type="component" value="Unassembled WGS sequence"/>
</dbReference>